<gene>
    <name evidence="3" type="ORF">NCTC13336_00071</name>
</gene>
<dbReference type="OrthoDB" id="9799145at2"/>
<dbReference type="PROSITE" id="PS51084">
    <property type="entry name" value="HIT_2"/>
    <property type="match status" value="1"/>
</dbReference>
<dbReference type="RefSeq" id="WP_115307232.1">
    <property type="nucleotide sequence ID" value="NZ_CP091516.1"/>
</dbReference>
<feature type="domain" description="HIT" evidence="2">
    <location>
        <begin position="2"/>
        <end position="104"/>
    </location>
</feature>
<dbReference type="Proteomes" id="UP000254293">
    <property type="component" value="Unassembled WGS sequence"/>
</dbReference>
<sequence length="139" mass="15246">MENCPICAAAGEEVLWSNAKMRVIAVHDEANAPAFCRVVWQEHIAEMTDLAPAERGELMDTVWRLESAMRQVLRPAKINLASLGNVVPHLHWHVIARFADDACFPAPIWAAARRDAEPALPEGWTRQVAALLAADAGTS</sequence>
<evidence type="ECO:0000256" key="1">
    <source>
        <dbReference type="PROSITE-ProRule" id="PRU00464"/>
    </source>
</evidence>
<dbReference type="PIRSF" id="PIRSF000714">
    <property type="entry name" value="HIT"/>
    <property type="match status" value="1"/>
</dbReference>
<reference evidence="3 4" key="1">
    <citation type="submission" date="2018-06" db="EMBL/GenBank/DDBJ databases">
        <authorList>
            <consortium name="Pathogen Informatics"/>
            <person name="Doyle S."/>
        </authorList>
    </citation>
    <scope>NUCLEOTIDE SEQUENCE [LARGE SCALE GENOMIC DNA]</scope>
    <source>
        <strain evidence="3 4">NCTC13336</strain>
    </source>
</reference>
<accession>A0A377QWV6</accession>
<dbReference type="Gene3D" id="3.30.428.10">
    <property type="entry name" value="HIT-like"/>
    <property type="match status" value="1"/>
</dbReference>
<feature type="short sequence motif" description="Histidine triad motif" evidence="1">
    <location>
        <begin position="89"/>
        <end position="93"/>
    </location>
</feature>
<dbReference type="InterPro" id="IPR026026">
    <property type="entry name" value="HIT_Hint"/>
</dbReference>
<dbReference type="AlphaFoldDB" id="A0A377QWV6"/>
<protein>
    <submittedName>
        <fullName evidence="3">HIT domain</fullName>
    </submittedName>
</protein>
<evidence type="ECO:0000313" key="3">
    <source>
        <dbReference type="EMBL" id="STQ99884.1"/>
    </source>
</evidence>
<dbReference type="InterPro" id="IPR036265">
    <property type="entry name" value="HIT-like_sf"/>
</dbReference>
<dbReference type="EMBL" id="UGJJ01000001">
    <property type="protein sequence ID" value="STQ99884.1"/>
    <property type="molecule type" value="Genomic_DNA"/>
</dbReference>
<proteinExistence type="predicted"/>
<name>A0A377QWV6_9NEIS</name>
<organism evidence="3 4">
    <name type="scientific">Kingella potus</name>
    <dbReference type="NCBI Taxonomy" id="265175"/>
    <lineage>
        <taxon>Bacteria</taxon>
        <taxon>Pseudomonadati</taxon>
        <taxon>Pseudomonadota</taxon>
        <taxon>Betaproteobacteria</taxon>
        <taxon>Neisseriales</taxon>
        <taxon>Neisseriaceae</taxon>
        <taxon>Kingella</taxon>
    </lineage>
</organism>
<dbReference type="Pfam" id="PF01230">
    <property type="entry name" value="HIT"/>
    <property type="match status" value="1"/>
</dbReference>
<evidence type="ECO:0000313" key="4">
    <source>
        <dbReference type="Proteomes" id="UP000254293"/>
    </source>
</evidence>
<keyword evidence="4" id="KW-1185">Reference proteome</keyword>
<evidence type="ECO:0000259" key="2">
    <source>
        <dbReference type="PROSITE" id="PS51084"/>
    </source>
</evidence>
<dbReference type="SUPFAM" id="SSF54197">
    <property type="entry name" value="HIT-like"/>
    <property type="match status" value="1"/>
</dbReference>
<dbReference type="InterPro" id="IPR011146">
    <property type="entry name" value="HIT-like"/>
</dbReference>
<dbReference type="GO" id="GO:0003824">
    <property type="term" value="F:catalytic activity"/>
    <property type="evidence" value="ECO:0007669"/>
    <property type="project" value="InterPro"/>
</dbReference>